<protein>
    <submittedName>
        <fullName evidence="2">Uncharacterized protein</fullName>
    </submittedName>
</protein>
<dbReference type="RefSeq" id="XP_002139235.1">
    <property type="nucleotide sequence ID" value="XM_002139199.1"/>
</dbReference>
<dbReference type="AlphaFoldDB" id="B6A9J5"/>
<proteinExistence type="predicted"/>
<reference evidence="2" key="1">
    <citation type="submission" date="2008-06" db="EMBL/GenBank/DDBJ databases">
        <authorList>
            <person name="Lorenzi H."/>
            <person name="Inman J."/>
            <person name="Miller J."/>
            <person name="Schobel S."/>
            <person name="Amedeo P."/>
            <person name="Caler E.V."/>
            <person name="da Silva J."/>
        </authorList>
    </citation>
    <scope>NUCLEOTIDE SEQUENCE [LARGE SCALE GENOMIC DNA]</scope>
    <source>
        <strain evidence="2">RN66</strain>
    </source>
</reference>
<dbReference type="OMA" id="CDINETS"/>
<dbReference type="VEuPathDB" id="CryptoDB:CMU_039550"/>
<organism evidence="2 3">
    <name type="scientific">Cryptosporidium muris (strain RN66)</name>
    <dbReference type="NCBI Taxonomy" id="441375"/>
    <lineage>
        <taxon>Eukaryota</taxon>
        <taxon>Sar</taxon>
        <taxon>Alveolata</taxon>
        <taxon>Apicomplexa</taxon>
        <taxon>Conoidasida</taxon>
        <taxon>Coccidia</taxon>
        <taxon>Eucoccidiorida</taxon>
        <taxon>Eimeriorina</taxon>
        <taxon>Cryptosporidiidae</taxon>
        <taxon>Cryptosporidium</taxon>
    </lineage>
</organism>
<gene>
    <name evidence="2" type="ORF">CMU_039550</name>
</gene>
<name>B6A9J5_CRYMR</name>
<accession>B6A9J5</accession>
<keyword evidence="3" id="KW-1185">Reference proteome</keyword>
<dbReference type="GeneID" id="6994344"/>
<evidence type="ECO:0000313" key="2">
    <source>
        <dbReference type="EMBL" id="EEA04886.1"/>
    </source>
</evidence>
<feature type="region of interest" description="Disordered" evidence="1">
    <location>
        <begin position="130"/>
        <end position="155"/>
    </location>
</feature>
<evidence type="ECO:0000256" key="1">
    <source>
        <dbReference type="SAM" id="MobiDB-lite"/>
    </source>
</evidence>
<feature type="compositionally biased region" description="Basic and acidic residues" evidence="1">
    <location>
        <begin position="77"/>
        <end position="94"/>
    </location>
</feature>
<dbReference type="OrthoDB" id="343192at2759"/>
<evidence type="ECO:0000313" key="3">
    <source>
        <dbReference type="Proteomes" id="UP000001460"/>
    </source>
</evidence>
<dbReference type="Proteomes" id="UP000001460">
    <property type="component" value="Unassembled WGS sequence"/>
</dbReference>
<dbReference type="EMBL" id="DS989726">
    <property type="protein sequence ID" value="EEA04886.1"/>
    <property type="molecule type" value="Genomic_DNA"/>
</dbReference>
<sequence>MAKIKRQGGRFKELTFEDVGLAPVPMFDVNNSDYSEKKSGKSNASSGKKKQSSGRYYELKNMSKESLASTKAKHELKKTEEKKKKEKRTEENIKSKSEKFDNIIASRNKQKNIIKGTQGELKISSSKIKNSEMTAKSGQEDLDSQDNFESVKISNNGSDEYQSLEEITIYSNGSSYTIQSCEEINFYDTNSKSTQSNNQTETTQVNLGIVNLSQEILSNEYIQDEYENNGPSQIWNNLQNTTDYTTEIEIINEIKDLDYYIDTQKYPYSDNLTMESTENNELPDSSQLLDSNLINPSELVKKSDQGIYEDREKKKQLSDSLELNLTTDDKDSKNKKSKSQVLYSLAHSIWDLVKPVDFNNLEEKFSTIKQETQTIDILGSESEISDTEFLDKTYKKDNCNASDIGLDNYKVYTLGESVTYSVLTNEDNNPKSLENNSKNNCDYTKNCNINVVEDDKTKLSNENLSNSNEESSIKELVIENSNTFQLNNNEENTVDLKIQSAPRRKSKRQVLYSLANSVWDYVRPISLDELEERQRNANMQKNKIDINLDNISKNQGDNTVSKVEDLQEDIIQEKEDDKLKNKILSSNNIENFESCILNKLVNKIEEFCLEKDLSKEKYKESITLDRKMIEVPINPFLIGETESNQDNTSNSCIMTSSLNEVNESNFQKEKVQNLRLNDDKINDNIYENLLNFPDKKLNKTYDSYEDLLVKPSSLDLISTSNYILEDIYDVTEQTFQKSIEALVKTSQNDYMKCNIEYLPDSLEDSQDKSLVNIGNEAWEDNKYQYTSSYLNKKHTDLIQYCDINETSKLSEINQDICSKSKEFKRTKKKDYHIQFLKLKQKYEVLKKQYRIELEKINQKSNIVEFQNAIVLNTIMLPAININEKPLITVRLVAIQISHNKEISIGCKREVESHIYQTKTYEKSCNTDFIVGKTTSDKGTNTDLQDCYNFGNITKNHNNNQKCQSYNLEKGIQYNQKHIPPIIINSEHKDMLGIESNSQKKSEVQDFNQINTESKYLSKKSDIIRDLNNRYKYSKPNNAQYEVIKYNSNINDKISSTYFDHYQRLIKHYSEPSLESIPDDSTFSSIYCKGNNYQKNYYNQTNNKLTTSINIDNPTLHTNEPEIYNNSQYNHIYYNIQRYNGYEACNNAHNNKYYKIVHK</sequence>
<feature type="region of interest" description="Disordered" evidence="1">
    <location>
        <begin position="24"/>
        <end position="94"/>
    </location>
</feature>